<proteinExistence type="predicted"/>
<name>A0A7M1VIM6_SARSK</name>
<protein>
    <submittedName>
        <fullName evidence="1">Cytochrome b6-f complex subunit petP</fullName>
    </submittedName>
</protein>
<accession>A0A7M1VIM6</accession>
<reference evidence="1" key="1">
    <citation type="submission" date="2020-02" db="EMBL/GenBank/DDBJ databases">
        <authorList>
            <person name="Hughey J.R."/>
        </authorList>
    </citation>
    <scope>NUCLEOTIDE SEQUENCE</scope>
</reference>
<sequence length="71" mass="8562">MIIKIGRHIKIKEMDSKNNLKIVHYIYKVGTVVGERIISYNYNVPIIEFEDYTRVWIFPKELKFISLVKIY</sequence>
<evidence type="ECO:0000313" key="1">
    <source>
        <dbReference type="EMBL" id="QOS04587.1"/>
    </source>
</evidence>
<organism evidence="1">
    <name type="scientific">Sarcopeltis skottsbergii</name>
    <name type="common">Red alga</name>
    <name type="synonym">Gigartina skottsbergii</name>
    <dbReference type="NCBI Taxonomy" id="2765380"/>
    <lineage>
        <taxon>Eukaryota</taxon>
        <taxon>Rhodophyta</taxon>
        <taxon>Florideophyceae</taxon>
        <taxon>Rhodymeniophycidae</taxon>
        <taxon>Gigartinales</taxon>
        <taxon>Gigartinaceae</taxon>
        <taxon>Sarcopeltis</taxon>
    </lineage>
</organism>
<dbReference type="EMBL" id="MT032182">
    <property type="protein sequence ID" value="QOS04587.1"/>
    <property type="molecule type" value="Genomic_DNA"/>
</dbReference>
<gene>
    <name evidence="1" type="primary">ycf86</name>
</gene>
<keyword evidence="1" id="KW-0150">Chloroplast</keyword>
<dbReference type="AlphaFoldDB" id="A0A7M1VIM6"/>
<reference evidence="1" key="2">
    <citation type="submission" date="2021-04" db="EMBL/GenBank/DDBJ databases">
        <title>Sarcopeltis skottsbergii and Sarcopeltis antarctica (Gigartinaceae, Rhodophyta), a new genus and new species from Antarctica.</title>
        <authorList>
            <person name="Leister G."/>
            <person name="Gabrielson P."/>
            <person name="Hommersand M."/>
        </authorList>
    </citation>
    <scope>NUCLEOTIDE SEQUENCE</scope>
</reference>
<geneLocation type="chloroplast" evidence="1"/>
<keyword evidence="1" id="KW-0934">Plastid</keyword>